<comment type="caution">
    <text evidence="1">The sequence shown here is derived from an EMBL/GenBank/DDBJ whole genome shotgun (WGS) entry which is preliminary data.</text>
</comment>
<dbReference type="Gene3D" id="1.20.1440.60">
    <property type="entry name" value="23S rRNA-intervening sequence"/>
    <property type="match status" value="1"/>
</dbReference>
<dbReference type="SUPFAM" id="SSF158446">
    <property type="entry name" value="IVS-encoded protein-like"/>
    <property type="match status" value="1"/>
</dbReference>
<dbReference type="Proteomes" id="UP000075621">
    <property type="component" value="Unassembled WGS sequence"/>
</dbReference>
<dbReference type="EMBL" id="LVCM01000016">
    <property type="protein sequence ID" value="KYL33186.1"/>
    <property type="molecule type" value="Genomic_DNA"/>
</dbReference>
<dbReference type="NCBIfam" id="TIGR02436">
    <property type="entry name" value="four helix bundle protein"/>
    <property type="match status" value="1"/>
</dbReference>
<dbReference type="PANTHER" id="PTHR38471:SF2">
    <property type="entry name" value="FOUR HELIX BUNDLE PROTEIN"/>
    <property type="match status" value="1"/>
</dbReference>
<reference evidence="1 2" key="1">
    <citation type="submission" date="2016-03" db="EMBL/GenBank/DDBJ databases">
        <authorList>
            <person name="Zhang H."/>
            <person name="Liu R."/>
            <person name="Wang M."/>
            <person name="Wang H."/>
            <person name="Wang L."/>
            <person name="Song L."/>
        </authorList>
    </citation>
    <scope>NUCLEOTIDE SEQUENCE [LARGE SCALE GENOMIC DNA]</scope>
    <source>
        <strain evidence="1 2">DSM 16098</strain>
    </source>
</reference>
<protein>
    <submittedName>
        <fullName evidence="1">Four helix bundle protein</fullName>
    </submittedName>
</protein>
<dbReference type="Pfam" id="PF05635">
    <property type="entry name" value="23S_rRNA_IVP"/>
    <property type="match status" value="1"/>
</dbReference>
<evidence type="ECO:0000313" key="2">
    <source>
        <dbReference type="Proteomes" id="UP000075621"/>
    </source>
</evidence>
<proteinExistence type="predicted"/>
<dbReference type="InterPro" id="IPR036583">
    <property type="entry name" value="23S_rRNA_IVS_sf"/>
</dbReference>
<gene>
    <name evidence="1" type="ORF">A2I98_14200</name>
</gene>
<name>A0ABR5VRH7_9GAMM</name>
<dbReference type="PANTHER" id="PTHR38471">
    <property type="entry name" value="FOUR HELIX BUNDLE PROTEIN"/>
    <property type="match status" value="1"/>
</dbReference>
<accession>A0ABR5VRH7</accession>
<sequence>MRYENLEVWQRSFRLSIKIYKTFEQLKDFGLKDQMCRAGVSVPSNIAEGFERESDKEKARFLVIAKGSLGELKTQLMIATELAYISKENSLSIISECELIGKMLGSLIRTIKSCS</sequence>
<organism evidence="1 2">
    <name type="scientific">Pseudoalteromonas agarivorans</name>
    <dbReference type="NCBI Taxonomy" id="176102"/>
    <lineage>
        <taxon>Bacteria</taxon>
        <taxon>Pseudomonadati</taxon>
        <taxon>Pseudomonadota</taxon>
        <taxon>Gammaproteobacteria</taxon>
        <taxon>Alteromonadales</taxon>
        <taxon>Pseudoalteromonadaceae</taxon>
        <taxon>Pseudoalteromonas</taxon>
    </lineage>
</organism>
<dbReference type="RefSeq" id="WP_029773231.1">
    <property type="nucleotide sequence ID" value="NZ_JASBRD010000006.1"/>
</dbReference>
<evidence type="ECO:0000313" key="1">
    <source>
        <dbReference type="EMBL" id="KYL33186.1"/>
    </source>
</evidence>
<dbReference type="CDD" id="cd16377">
    <property type="entry name" value="23S_rRNA_IVP_like"/>
    <property type="match status" value="1"/>
</dbReference>
<dbReference type="InterPro" id="IPR012657">
    <property type="entry name" value="23S_rRNA-intervening_sequence"/>
</dbReference>
<dbReference type="NCBIfam" id="NF008912">
    <property type="entry name" value="PRK12275.1-6"/>
    <property type="match status" value="1"/>
</dbReference>